<sequence>MLLRRNIALTASALVLAATPVLTSCGFNYATDRVYTPAAGVNNRDASVDVLAAVVVSAQDDSGTFIASFANNNVDEDATVESLAGADGNTLQPGSFSPIKVPAGGLVNLANVGGIPISGTFKAGDFLPVTIVFGDGERVIMKVPVVRADGDYAGLDDSASSGASDTASPSESASPTS</sequence>
<reference evidence="3 4" key="1">
    <citation type="submission" date="2020-07" db="EMBL/GenBank/DDBJ databases">
        <title>Sequencing the genomes of 1000 actinobacteria strains.</title>
        <authorList>
            <person name="Klenk H.-P."/>
        </authorList>
    </citation>
    <scope>NUCLEOTIDE SEQUENCE [LARGE SCALE GENOMIC DNA]</scope>
    <source>
        <strain evidence="3 4">DSM 21349</strain>
    </source>
</reference>
<keyword evidence="4" id="KW-1185">Reference proteome</keyword>
<dbReference type="SUPFAM" id="SSF110087">
    <property type="entry name" value="DR1885-like metal-binding protein"/>
    <property type="match status" value="1"/>
</dbReference>
<evidence type="ECO:0000313" key="4">
    <source>
        <dbReference type="Proteomes" id="UP000580910"/>
    </source>
</evidence>
<feature type="chain" id="PRO_5038494633" description="Copper(I)-binding protein" evidence="2">
    <location>
        <begin position="18"/>
        <end position="177"/>
    </location>
</feature>
<dbReference type="PROSITE" id="PS51257">
    <property type="entry name" value="PROKAR_LIPOPROTEIN"/>
    <property type="match status" value="1"/>
</dbReference>
<dbReference type="InterPro" id="IPR036182">
    <property type="entry name" value="PCuAC_sf"/>
</dbReference>
<keyword evidence="2" id="KW-0732">Signal</keyword>
<feature type="signal peptide" evidence="2">
    <location>
        <begin position="1"/>
        <end position="17"/>
    </location>
</feature>
<protein>
    <recommendedName>
        <fullName evidence="5">Copper(I)-binding protein</fullName>
    </recommendedName>
</protein>
<evidence type="ECO:0008006" key="5">
    <source>
        <dbReference type="Google" id="ProtNLM"/>
    </source>
</evidence>
<accession>A0A7W3P7Y9</accession>
<evidence type="ECO:0000256" key="1">
    <source>
        <dbReference type="SAM" id="MobiDB-lite"/>
    </source>
</evidence>
<dbReference type="EMBL" id="JACGXA010000001">
    <property type="protein sequence ID" value="MBA8801898.1"/>
    <property type="molecule type" value="Genomic_DNA"/>
</dbReference>
<organism evidence="3 4">
    <name type="scientific">Nocardioides ginsengisegetis</name>
    <dbReference type="NCBI Taxonomy" id="661491"/>
    <lineage>
        <taxon>Bacteria</taxon>
        <taxon>Bacillati</taxon>
        <taxon>Actinomycetota</taxon>
        <taxon>Actinomycetes</taxon>
        <taxon>Propionibacteriales</taxon>
        <taxon>Nocardioidaceae</taxon>
        <taxon>Nocardioides</taxon>
    </lineage>
</organism>
<evidence type="ECO:0000313" key="3">
    <source>
        <dbReference type="EMBL" id="MBA8801898.1"/>
    </source>
</evidence>
<dbReference type="Proteomes" id="UP000580910">
    <property type="component" value="Unassembled WGS sequence"/>
</dbReference>
<evidence type="ECO:0000256" key="2">
    <source>
        <dbReference type="SAM" id="SignalP"/>
    </source>
</evidence>
<name>A0A7W3P7Y9_9ACTN</name>
<feature type="region of interest" description="Disordered" evidence="1">
    <location>
        <begin position="154"/>
        <end position="177"/>
    </location>
</feature>
<comment type="caution">
    <text evidence="3">The sequence shown here is derived from an EMBL/GenBank/DDBJ whole genome shotgun (WGS) entry which is preliminary data.</text>
</comment>
<proteinExistence type="predicted"/>
<gene>
    <name evidence="3" type="ORF">FB382_000189</name>
</gene>
<dbReference type="AlphaFoldDB" id="A0A7W3P7Y9"/>
<dbReference type="RefSeq" id="WP_182535998.1">
    <property type="nucleotide sequence ID" value="NZ_JACGXA010000001.1"/>
</dbReference>